<accession>A0A9X3ILJ2</accession>
<dbReference type="PANTHER" id="PTHR43639">
    <property type="entry name" value="OXIDOREDUCTASE, SHORT-CHAIN DEHYDROGENASE/REDUCTASE FAMILY (AFU_ORTHOLOGUE AFUA_5G02870)"/>
    <property type="match status" value="1"/>
</dbReference>
<dbReference type="Gene3D" id="3.40.50.720">
    <property type="entry name" value="NAD(P)-binding Rossmann-like Domain"/>
    <property type="match status" value="1"/>
</dbReference>
<dbReference type="AlphaFoldDB" id="A0A9X3ILJ2"/>
<reference evidence="3" key="1">
    <citation type="submission" date="2022-11" db="EMBL/GenBank/DDBJ databases">
        <title>Biodiversity and phylogenetic relationships of bacteria.</title>
        <authorList>
            <person name="Machado R.A.R."/>
            <person name="Bhat A."/>
            <person name="Loulou A."/>
            <person name="Kallel S."/>
        </authorList>
    </citation>
    <scope>NUCLEOTIDE SEQUENCE</scope>
    <source>
        <strain evidence="3">K-TC2</strain>
    </source>
</reference>
<protein>
    <submittedName>
        <fullName evidence="3">SDR family oxidoreductase</fullName>
    </submittedName>
</protein>
<sequence length="200" mass="19963">MEVDIAGQTAEIAGEENAILAAVVAALGANGAAVLRAGIGREAGEGAPDILILSHPLHPDAAGRPDDLAALAEARAAAMVARGSGRIVHLVSAAGLVPMRRHPAWSARHAGAIAAMRGLAMASGPAVQVNAVAVGHIEPDGPGEATGDAAMLTHVPLGRAGTAEDVAHAVLFLVDPLNSYTTGQSLAVDGGWTTGYGRNF</sequence>
<comment type="similarity">
    <text evidence="1">Belongs to the short-chain dehydrogenases/reductases (SDR) family.</text>
</comment>
<dbReference type="InterPro" id="IPR036291">
    <property type="entry name" value="NAD(P)-bd_dom_sf"/>
</dbReference>
<dbReference type="SUPFAM" id="SSF51735">
    <property type="entry name" value="NAD(P)-binding Rossmann-fold domains"/>
    <property type="match status" value="1"/>
</dbReference>
<dbReference type="EMBL" id="JAPKNK010000002">
    <property type="protein sequence ID" value="MCX5568910.1"/>
    <property type="molecule type" value="Genomic_DNA"/>
</dbReference>
<dbReference type="PANTHER" id="PTHR43639:SF1">
    <property type="entry name" value="SHORT-CHAIN DEHYDROGENASE_REDUCTASE FAMILY PROTEIN"/>
    <property type="match status" value="1"/>
</dbReference>
<comment type="caution">
    <text evidence="3">The sequence shown here is derived from an EMBL/GenBank/DDBJ whole genome shotgun (WGS) entry which is preliminary data.</text>
</comment>
<dbReference type="Pfam" id="PF13561">
    <property type="entry name" value="adh_short_C2"/>
    <property type="match status" value="1"/>
</dbReference>
<keyword evidence="2" id="KW-0560">Oxidoreductase</keyword>
<evidence type="ECO:0000256" key="1">
    <source>
        <dbReference type="ARBA" id="ARBA00006484"/>
    </source>
</evidence>
<keyword evidence="4" id="KW-1185">Reference proteome</keyword>
<proteinExistence type="inferred from homology"/>
<gene>
    <name evidence="3" type="ORF">OSH07_06870</name>
</gene>
<evidence type="ECO:0000313" key="3">
    <source>
        <dbReference type="EMBL" id="MCX5568910.1"/>
    </source>
</evidence>
<dbReference type="InterPro" id="IPR002347">
    <property type="entry name" value="SDR_fam"/>
</dbReference>
<dbReference type="GO" id="GO:0016491">
    <property type="term" value="F:oxidoreductase activity"/>
    <property type="evidence" value="ECO:0007669"/>
    <property type="project" value="UniProtKB-KW"/>
</dbReference>
<evidence type="ECO:0000313" key="4">
    <source>
        <dbReference type="Proteomes" id="UP001144805"/>
    </source>
</evidence>
<dbReference type="RefSeq" id="WP_266337864.1">
    <property type="nucleotide sequence ID" value="NZ_JAPKNK010000002.1"/>
</dbReference>
<dbReference type="PRINTS" id="PR00081">
    <property type="entry name" value="GDHRDH"/>
</dbReference>
<dbReference type="Proteomes" id="UP001144805">
    <property type="component" value="Unassembled WGS sequence"/>
</dbReference>
<organism evidence="3 4">
    <name type="scientific">Kaistia nematophila</name>
    <dbReference type="NCBI Taxonomy" id="2994654"/>
    <lineage>
        <taxon>Bacteria</taxon>
        <taxon>Pseudomonadati</taxon>
        <taxon>Pseudomonadota</taxon>
        <taxon>Alphaproteobacteria</taxon>
        <taxon>Hyphomicrobiales</taxon>
        <taxon>Kaistiaceae</taxon>
        <taxon>Kaistia</taxon>
    </lineage>
</organism>
<evidence type="ECO:0000256" key="2">
    <source>
        <dbReference type="ARBA" id="ARBA00023002"/>
    </source>
</evidence>
<name>A0A9X3ILJ2_9HYPH</name>